<proteinExistence type="predicted"/>
<evidence type="ECO:0000313" key="2">
    <source>
        <dbReference type="EMBL" id="PIQ66939.1"/>
    </source>
</evidence>
<sequence length="144" mass="16224">MTLASFLLIVFFVLTLLIRKISGKDICALCVSVSLTWVSMFILMLGGIGQDKIVLGILMGGSAVGFVYYFSSRSSETFKLLKFPLLVSLFWLVYLALSVPKQISPINIVFLGGLWFLFGFIFFLYKNNNLRALGKRLIDCCKNW</sequence>
<gene>
    <name evidence="2" type="ORF">COV95_01400</name>
</gene>
<organism evidence="2 3">
    <name type="scientific">Candidatus Zambryskibacteria bacterium CG11_big_fil_rev_8_21_14_0_20_40_24</name>
    <dbReference type="NCBI Taxonomy" id="1975116"/>
    <lineage>
        <taxon>Bacteria</taxon>
        <taxon>Candidatus Zambryskiibacteriota</taxon>
    </lineage>
</organism>
<accession>A0A2H0K6P8</accession>
<keyword evidence="1" id="KW-0812">Transmembrane</keyword>
<dbReference type="EMBL" id="PCVC01000043">
    <property type="protein sequence ID" value="PIQ66939.1"/>
    <property type="molecule type" value="Genomic_DNA"/>
</dbReference>
<keyword evidence="1" id="KW-1133">Transmembrane helix</keyword>
<dbReference type="Proteomes" id="UP000229834">
    <property type="component" value="Unassembled WGS sequence"/>
</dbReference>
<comment type="caution">
    <text evidence="2">The sequence shown here is derived from an EMBL/GenBank/DDBJ whole genome shotgun (WGS) entry which is preliminary data.</text>
</comment>
<keyword evidence="1" id="KW-0472">Membrane</keyword>
<dbReference type="AlphaFoldDB" id="A0A2H0K6P8"/>
<evidence type="ECO:0000256" key="1">
    <source>
        <dbReference type="SAM" id="Phobius"/>
    </source>
</evidence>
<evidence type="ECO:0000313" key="3">
    <source>
        <dbReference type="Proteomes" id="UP000229834"/>
    </source>
</evidence>
<name>A0A2H0K6P8_9BACT</name>
<feature type="transmembrane region" description="Helical" evidence="1">
    <location>
        <begin position="106"/>
        <end position="125"/>
    </location>
</feature>
<feature type="transmembrane region" description="Helical" evidence="1">
    <location>
        <begin position="53"/>
        <end position="71"/>
    </location>
</feature>
<protein>
    <submittedName>
        <fullName evidence="2">Uncharacterized protein</fullName>
    </submittedName>
</protein>
<feature type="transmembrane region" description="Helical" evidence="1">
    <location>
        <begin position="83"/>
        <end position="100"/>
    </location>
</feature>
<reference evidence="2 3" key="1">
    <citation type="submission" date="2017-09" db="EMBL/GenBank/DDBJ databases">
        <title>Depth-based differentiation of microbial function through sediment-hosted aquifers and enrichment of novel symbionts in the deep terrestrial subsurface.</title>
        <authorList>
            <person name="Probst A.J."/>
            <person name="Ladd B."/>
            <person name="Jarett J.K."/>
            <person name="Geller-Mcgrath D.E."/>
            <person name="Sieber C.M."/>
            <person name="Emerson J.B."/>
            <person name="Anantharaman K."/>
            <person name="Thomas B.C."/>
            <person name="Malmstrom R."/>
            <person name="Stieglmeier M."/>
            <person name="Klingl A."/>
            <person name="Woyke T."/>
            <person name="Ryan C.M."/>
            <person name="Banfield J.F."/>
        </authorList>
    </citation>
    <scope>NUCLEOTIDE SEQUENCE [LARGE SCALE GENOMIC DNA]</scope>
    <source>
        <strain evidence="2">CG11_big_fil_rev_8_21_14_0_20_40_24</strain>
    </source>
</reference>